<dbReference type="KEGG" id="mmav:RE476_04670"/>
<evidence type="ECO:0000313" key="2">
    <source>
        <dbReference type="EMBL" id="WMW23126.1"/>
    </source>
</evidence>
<dbReference type="GO" id="GO:0005829">
    <property type="term" value="C:cytosol"/>
    <property type="evidence" value="ECO:0007669"/>
    <property type="project" value="TreeGrafter"/>
</dbReference>
<dbReference type="Gene3D" id="3.40.50.880">
    <property type="match status" value="1"/>
</dbReference>
<evidence type="ECO:0000313" key="3">
    <source>
        <dbReference type="Proteomes" id="UP001183006"/>
    </source>
</evidence>
<dbReference type="PANTHER" id="PTHR42695">
    <property type="entry name" value="GLUTAMINE AMIDOTRANSFERASE YLR126C-RELATED"/>
    <property type="match status" value="1"/>
</dbReference>
<dbReference type="RefSeq" id="WP_309309242.1">
    <property type="nucleotide sequence ID" value="NZ_CP133594.1"/>
</dbReference>
<reference evidence="2" key="1">
    <citation type="submission" date="2023-08" db="EMBL/GenBank/DDBJ databases">
        <title>Methanolobus mangrovi sp. nov. and Methanolobus sediminis sp. nov, two novel methylotrophic methanogens isolated from mangrove sediments in China.</title>
        <authorList>
            <person name="Zhou J."/>
        </authorList>
    </citation>
    <scope>NUCLEOTIDE SEQUENCE</scope>
    <source>
        <strain evidence="2">FTZ2</strain>
    </source>
</reference>
<accession>A0AA51UK18</accession>
<dbReference type="GeneID" id="84229409"/>
<dbReference type="CDD" id="cd01741">
    <property type="entry name" value="GATase1_1"/>
    <property type="match status" value="1"/>
</dbReference>
<dbReference type="InterPro" id="IPR017926">
    <property type="entry name" value="GATASE"/>
</dbReference>
<dbReference type="InterPro" id="IPR044992">
    <property type="entry name" value="ChyE-like"/>
</dbReference>
<dbReference type="EMBL" id="CP133594">
    <property type="protein sequence ID" value="WMW23126.1"/>
    <property type="molecule type" value="Genomic_DNA"/>
</dbReference>
<proteinExistence type="predicted"/>
<evidence type="ECO:0000259" key="1">
    <source>
        <dbReference type="Pfam" id="PF00117"/>
    </source>
</evidence>
<dbReference type="PANTHER" id="PTHR42695:SF5">
    <property type="entry name" value="GLUTAMINE AMIDOTRANSFERASE YLR126C-RELATED"/>
    <property type="match status" value="1"/>
</dbReference>
<organism evidence="2 3">
    <name type="scientific">Methanolobus mangrovi</name>
    <dbReference type="NCBI Taxonomy" id="3072977"/>
    <lineage>
        <taxon>Archaea</taxon>
        <taxon>Methanobacteriati</taxon>
        <taxon>Methanobacteriota</taxon>
        <taxon>Stenosarchaea group</taxon>
        <taxon>Methanomicrobia</taxon>
        <taxon>Methanosarcinales</taxon>
        <taxon>Methanosarcinaceae</taxon>
        <taxon>Methanolobus</taxon>
    </lineage>
</organism>
<dbReference type="GO" id="GO:0016787">
    <property type="term" value="F:hydrolase activity"/>
    <property type="evidence" value="ECO:0007669"/>
    <property type="project" value="UniProtKB-KW"/>
</dbReference>
<protein>
    <submittedName>
        <fullName evidence="2">Type 1 glutamine amidotransferase</fullName>
        <ecNumber evidence="2">3.4.-.-</ecNumber>
    </submittedName>
</protein>
<keyword evidence="2" id="KW-0378">Hydrolase</keyword>
<keyword evidence="3" id="KW-1185">Reference proteome</keyword>
<dbReference type="EC" id="3.4.-.-" evidence="2"/>
<dbReference type="SUPFAM" id="SSF52317">
    <property type="entry name" value="Class I glutamine amidotransferase-like"/>
    <property type="match status" value="1"/>
</dbReference>
<dbReference type="AlphaFoldDB" id="A0AA51UK18"/>
<name>A0AA51UK18_9EURY</name>
<dbReference type="Pfam" id="PF00117">
    <property type="entry name" value="GATase"/>
    <property type="match status" value="1"/>
</dbReference>
<keyword evidence="2" id="KW-0315">Glutamine amidotransferase</keyword>
<dbReference type="PROSITE" id="PS51273">
    <property type="entry name" value="GATASE_TYPE_1"/>
    <property type="match status" value="1"/>
</dbReference>
<sequence length="235" mass="26147">MNLLIVKNISREGPGILKDILDENNISHDIIDLDSGDKIPNPENYSAIMVFGGPDSANDTTGKMLQELEMIKQAIDAGTPYLGICLGMQALVKACGGSVHANDVKEIGFRGEDGNYYSIDIRKEHSHDPLFAGLETSLKIFHLHGETVNITEKMQLLATGKYCQHQIVKVGENAYGIQGHFELTPEMFGVWLDNDPELMEMDRDKLKTDFELLSDEYNNTGRKLFSNFLKIAGLL</sequence>
<dbReference type="InterPro" id="IPR029062">
    <property type="entry name" value="Class_I_gatase-like"/>
</dbReference>
<gene>
    <name evidence="2" type="ORF">RE476_04670</name>
</gene>
<feature type="domain" description="Glutamine amidotransferase" evidence="1">
    <location>
        <begin position="23"/>
        <end position="188"/>
    </location>
</feature>
<dbReference type="Proteomes" id="UP001183006">
    <property type="component" value="Chromosome"/>
</dbReference>